<organism evidence="1 2">
    <name type="scientific">Coniochaeta hoffmannii</name>
    <dbReference type="NCBI Taxonomy" id="91930"/>
    <lineage>
        <taxon>Eukaryota</taxon>
        <taxon>Fungi</taxon>
        <taxon>Dikarya</taxon>
        <taxon>Ascomycota</taxon>
        <taxon>Pezizomycotina</taxon>
        <taxon>Sordariomycetes</taxon>
        <taxon>Sordariomycetidae</taxon>
        <taxon>Coniochaetales</taxon>
        <taxon>Coniochaetaceae</taxon>
        <taxon>Coniochaeta</taxon>
    </lineage>
</organism>
<name>A0AA38RMW6_9PEZI</name>
<gene>
    <name evidence="1" type="ORF">NKR19_g4708</name>
</gene>
<proteinExistence type="predicted"/>
<reference evidence="1" key="1">
    <citation type="submission" date="2022-07" db="EMBL/GenBank/DDBJ databases">
        <title>Fungi with potential for degradation of polypropylene.</title>
        <authorList>
            <person name="Gostincar C."/>
        </authorList>
    </citation>
    <scope>NUCLEOTIDE SEQUENCE</scope>
    <source>
        <strain evidence="1">EXF-13287</strain>
    </source>
</reference>
<protein>
    <submittedName>
        <fullName evidence="1">Uncharacterized protein</fullName>
    </submittedName>
</protein>
<evidence type="ECO:0000313" key="1">
    <source>
        <dbReference type="EMBL" id="KAJ9151677.1"/>
    </source>
</evidence>
<dbReference type="EMBL" id="JANBVN010000060">
    <property type="protein sequence ID" value="KAJ9151677.1"/>
    <property type="molecule type" value="Genomic_DNA"/>
</dbReference>
<accession>A0AA38RMW6</accession>
<keyword evidence="2" id="KW-1185">Reference proteome</keyword>
<dbReference type="Proteomes" id="UP001174691">
    <property type="component" value="Unassembled WGS sequence"/>
</dbReference>
<sequence length="76" mass="8711">MSSAALQNPPSTSTFRNLYLDFISSTLPKTQRQQPCPNQQRRLLFGPQLANELARRPPVARACLWRILLRLPDGHR</sequence>
<evidence type="ECO:0000313" key="2">
    <source>
        <dbReference type="Proteomes" id="UP001174691"/>
    </source>
</evidence>
<dbReference type="AlphaFoldDB" id="A0AA38RMW6"/>
<comment type="caution">
    <text evidence="1">The sequence shown here is derived from an EMBL/GenBank/DDBJ whole genome shotgun (WGS) entry which is preliminary data.</text>
</comment>